<name>A0A2H3KUG7_9FLAO</name>
<evidence type="ECO:0000313" key="2">
    <source>
        <dbReference type="Proteomes" id="UP000220828"/>
    </source>
</evidence>
<dbReference type="OrthoDB" id="1151453at2"/>
<reference evidence="1 2" key="1">
    <citation type="submission" date="2017-09" db="EMBL/GenBank/DDBJ databases">
        <title>Whole genomes of Flavobacteriaceae.</title>
        <authorList>
            <person name="Stine C."/>
            <person name="Li C."/>
            <person name="Tadesse D."/>
        </authorList>
    </citation>
    <scope>NUCLEOTIDE SEQUENCE [LARGE SCALE GENOMIC DNA]</scope>
    <source>
        <strain evidence="1 2">ATCC 35036</strain>
    </source>
</reference>
<dbReference type="RefSeq" id="WP_097554325.1">
    <property type="nucleotide sequence ID" value="NZ_PCMW01000053.1"/>
</dbReference>
<sequence length="74" mass="8688">MKSKTTKSVGVQRNKLLRYKAIQEVYLEHYSEDIPTAVLHRKYIYPKFFISIGTLYNVLNTSIEKELKALKNQP</sequence>
<organism evidence="1 2">
    <name type="scientific">Flavobacterium branchiophilum</name>
    <dbReference type="NCBI Taxonomy" id="55197"/>
    <lineage>
        <taxon>Bacteria</taxon>
        <taxon>Pseudomonadati</taxon>
        <taxon>Bacteroidota</taxon>
        <taxon>Flavobacteriia</taxon>
        <taxon>Flavobacteriales</taxon>
        <taxon>Flavobacteriaceae</taxon>
        <taxon>Flavobacterium</taxon>
    </lineage>
</organism>
<evidence type="ECO:0000313" key="1">
    <source>
        <dbReference type="EMBL" id="PDS23798.1"/>
    </source>
</evidence>
<dbReference type="AlphaFoldDB" id="A0A2H3KUG7"/>
<gene>
    <name evidence="1" type="ORF">B0A77_09860</name>
</gene>
<accession>A0A2H3KUG7</accession>
<protein>
    <submittedName>
        <fullName evidence="1">Uncharacterized protein</fullName>
    </submittedName>
</protein>
<dbReference type="Proteomes" id="UP000220828">
    <property type="component" value="Unassembled WGS sequence"/>
</dbReference>
<proteinExistence type="predicted"/>
<comment type="caution">
    <text evidence="1">The sequence shown here is derived from an EMBL/GenBank/DDBJ whole genome shotgun (WGS) entry which is preliminary data.</text>
</comment>
<dbReference type="EMBL" id="PCMW01000053">
    <property type="protein sequence ID" value="PDS23798.1"/>
    <property type="molecule type" value="Genomic_DNA"/>
</dbReference>